<proteinExistence type="predicted"/>
<name>A0A4Z2HXU4_9TELE</name>
<keyword evidence="3" id="KW-1185">Reference proteome</keyword>
<evidence type="ECO:0000256" key="1">
    <source>
        <dbReference type="SAM" id="MobiDB-lite"/>
    </source>
</evidence>
<gene>
    <name evidence="2" type="ORF">EYF80_019376</name>
</gene>
<evidence type="ECO:0000313" key="3">
    <source>
        <dbReference type="Proteomes" id="UP000314294"/>
    </source>
</evidence>
<feature type="compositionally biased region" description="Low complexity" evidence="1">
    <location>
        <begin position="38"/>
        <end position="48"/>
    </location>
</feature>
<evidence type="ECO:0000313" key="2">
    <source>
        <dbReference type="EMBL" id="TNN70350.1"/>
    </source>
</evidence>
<protein>
    <submittedName>
        <fullName evidence="2">Uncharacterized protein</fullName>
    </submittedName>
</protein>
<sequence>MAGDSYRGAGVVALPASLACNETSSRRTDPDPAARTCSQSSECGSSDSVLGQSQSFPSLLSVPQGANTTRSCQAVWTVAYEIAISAFRPSSGAHE</sequence>
<reference evidence="2 3" key="1">
    <citation type="submission" date="2019-03" db="EMBL/GenBank/DDBJ databases">
        <title>First draft genome of Liparis tanakae, snailfish: a comprehensive survey of snailfish specific genes.</title>
        <authorList>
            <person name="Kim W."/>
            <person name="Song I."/>
            <person name="Jeong J.-H."/>
            <person name="Kim D."/>
            <person name="Kim S."/>
            <person name="Ryu S."/>
            <person name="Song J.Y."/>
            <person name="Lee S.K."/>
        </authorList>
    </citation>
    <scope>NUCLEOTIDE SEQUENCE [LARGE SCALE GENOMIC DNA]</scope>
    <source>
        <tissue evidence="2">Muscle</tissue>
    </source>
</reference>
<dbReference type="AlphaFoldDB" id="A0A4Z2HXU4"/>
<dbReference type="EMBL" id="SRLO01000164">
    <property type="protein sequence ID" value="TNN70350.1"/>
    <property type="molecule type" value="Genomic_DNA"/>
</dbReference>
<dbReference type="PROSITE" id="PS51257">
    <property type="entry name" value="PROKAR_LIPOPROTEIN"/>
    <property type="match status" value="1"/>
</dbReference>
<organism evidence="2 3">
    <name type="scientific">Liparis tanakae</name>
    <name type="common">Tanaka's snailfish</name>
    <dbReference type="NCBI Taxonomy" id="230148"/>
    <lineage>
        <taxon>Eukaryota</taxon>
        <taxon>Metazoa</taxon>
        <taxon>Chordata</taxon>
        <taxon>Craniata</taxon>
        <taxon>Vertebrata</taxon>
        <taxon>Euteleostomi</taxon>
        <taxon>Actinopterygii</taxon>
        <taxon>Neopterygii</taxon>
        <taxon>Teleostei</taxon>
        <taxon>Neoteleostei</taxon>
        <taxon>Acanthomorphata</taxon>
        <taxon>Eupercaria</taxon>
        <taxon>Perciformes</taxon>
        <taxon>Cottioidei</taxon>
        <taxon>Cottales</taxon>
        <taxon>Liparidae</taxon>
        <taxon>Liparis</taxon>
    </lineage>
</organism>
<dbReference type="Proteomes" id="UP000314294">
    <property type="component" value="Unassembled WGS sequence"/>
</dbReference>
<accession>A0A4Z2HXU4</accession>
<feature type="region of interest" description="Disordered" evidence="1">
    <location>
        <begin position="21"/>
        <end position="53"/>
    </location>
</feature>
<comment type="caution">
    <text evidence="2">The sequence shown here is derived from an EMBL/GenBank/DDBJ whole genome shotgun (WGS) entry which is preliminary data.</text>
</comment>